<organism evidence="3">
    <name type="scientific">mine drainage metagenome</name>
    <dbReference type="NCBI Taxonomy" id="410659"/>
    <lineage>
        <taxon>unclassified sequences</taxon>
        <taxon>metagenomes</taxon>
        <taxon>ecological metagenomes</taxon>
    </lineage>
</organism>
<dbReference type="AlphaFoldDB" id="A0A1J5SRQ2"/>
<feature type="transmembrane region" description="Helical" evidence="1">
    <location>
        <begin position="138"/>
        <end position="165"/>
    </location>
</feature>
<dbReference type="PANTHER" id="PTHR40547:SF1">
    <property type="entry name" value="SLL0298 PROTEIN"/>
    <property type="match status" value="1"/>
</dbReference>
<evidence type="ECO:0000313" key="3">
    <source>
        <dbReference type="EMBL" id="OIR10675.1"/>
    </source>
</evidence>
<feature type="transmembrane region" description="Helical" evidence="1">
    <location>
        <begin position="82"/>
        <end position="104"/>
    </location>
</feature>
<feature type="domain" description="DUF2062" evidence="2">
    <location>
        <begin position="21"/>
        <end position="170"/>
    </location>
</feature>
<comment type="caution">
    <text evidence="3">The sequence shown here is derived from an EMBL/GenBank/DDBJ whole genome shotgun (WGS) entry which is preliminary data.</text>
</comment>
<dbReference type="PANTHER" id="PTHR40547">
    <property type="entry name" value="SLL0298 PROTEIN"/>
    <property type="match status" value="1"/>
</dbReference>
<protein>
    <recommendedName>
        <fullName evidence="2">DUF2062 domain-containing protein</fullName>
    </recommendedName>
</protein>
<sequence>MRRFFQNRLPDHNSILRQRWLRPVQHWLVHHNLWHLHRRSVAGGVAVGLLCGLIPGPLQMIVAVLLAVLFRVNLPVAAFTTLYTNPFTIVPLYLLAYQIGIWVIGTANANALPVFPDLHWSDGLFQLWSWLRLLGKPLLIGLPILAVSLAIVGYAAVRLFWRLFVVIKWRRRHMK</sequence>
<reference evidence="3" key="1">
    <citation type="submission" date="2016-10" db="EMBL/GenBank/DDBJ databases">
        <title>Sequence of Gallionella enrichment culture.</title>
        <authorList>
            <person name="Poehlein A."/>
            <person name="Muehling M."/>
            <person name="Daniel R."/>
        </authorList>
    </citation>
    <scope>NUCLEOTIDE SEQUENCE</scope>
</reference>
<accession>A0A1J5SRQ2</accession>
<proteinExistence type="predicted"/>
<keyword evidence="1" id="KW-0472">Membrane</keyword>
<name>A0A1J5SRQ2_9ZZZZ</name>
<evidence type="ECO:0000259" key="2">
    <source>
        <dbReference type="Pfam" id="PF09835"/>
    </source>
</evidence>
<dbReference type="Pfam" id="PF09835">
    <property type="entry name" value="DUF2062"/>
    <property type="match status" value="1"/>
</dbReference>
<keyword evidence="1" id="KW-1133">Transmembrane helix</keyword>
<evidence type="ECO:0000256" key="1">
    <source>
        <dbReference type="SAM" id="Phobius"/>
    </source>
</evidence>
<feature type="transmembrane region" description="Helical" evidence="1">
    <location>
        <begin position="41"/>
        <end position="70"/>
    </location>
</feature>
<keyword evidence="1" id="KW-0812">Transmembrane</keyword>
<gene>
    <name evidence="3" type="ORF">GALL_74450</name>
</gene>
<dbReference type="InterPro" id="IPR018639">
    <property type="entry name" value="DUF2062"/>
</dbReference>
<dbReference type="EMBL" id="MLJW01000022">
    <property type="protein sequence ID" value="OIR10675.1"/>
    <property type="molecule type" value="Genomic_DNA"/>
</dbReference>